<sequence>MKQKTPSRIIAVANQKGGVGKTTTAVNLAAALAILGQKVLLIDADPQANATSGLGLAAARPTLYDVLLNETSPREALKDTVYPSLKVLPSSIDLIGSELELASRPGRERLLARVLAELAPAFRFVFIDCPPSLGLLTVNALTAAQGVLIPLQCEYYALEGLSLLIQTLRRVKKSFNPRLFLYGILLTMYDARNRLTRQVEAEVRRHFERVVFETVIPRNVRLSEAPSHGKPIFTYDASSRGARAYMALAQEILKREVHFAQK</sequence>
<dbReference type="Pfam" id="PF13614">
    <property type="entry name" value="AAA_31"/>
    <property type="match status" value="1"/>
</dbReference>
<dbReference type="PANTHER" id="PTHR13696">
    <property type="entry name" value="P-LOOP CONTAINING NUCLEOSIDE TRIPHOSPHATE HYDROLASE"/>
    <property type="match status" value="1"/>
</dbReference>
<dbReference type="InterPro" id="IPR050678">
    <property type="entry name" value="DNA_Partitioning_ATPase"/>
</dbReference>
<gene>
    <name evidence="2" type="ORF">ENJ96_06275</name>
</gene>
<evidence type="ECO:0000313" key="2">
    <source>
        <dbReference type="EMBL" id="HHI97441.1"/>
    </source>
</evidence>
<name>A0A7V5U2Y8_9BACT</name>
<comment type="caution">
    <text evidence="2">The sequence shown here is derived from an EMBL/GenBank/DDBJ whole genome shotgun (WGS) entry which is preliminary data.</text>
</comment>
<dbReference type="Gene3D" id="3.40.50.300">
    <property type="entry name" value="P-loop containing nucleotide triphosphate hydrolases"/>
    <property type="match status" value="1"/>
</dbReference>
<dbReference type="PIRSF" id="PIRSF009320">
    <property type="entry name" value="Nuc_binding_HP_1000"/>
    <property type="match status" value="1"/>
</dbReference>
<dbReference type="PANTHER" id="PTHR13696:SF52">
    <property type="entry name" value="PARA FAMILY PROTEIN CT_582"/>
    <property type="match status" value="1"/>
</dbReference>
<organism evidence="2">
    <name type="scientific">Thermodesulfatator atlanticus</name>
    <dbReference type="NCBI Taxonomy" id="501497"/>
    <lineage>
        <taxon>Bacteria</taxon>
        <taxon>Pseudomonadati</taxon>
        <taxon>Thermodesulfobacteriota</taxon>
        <taxon>Thermodesulfobacteria</taxon>
        <taxon>Thermodesulfobacteriales</taxon>
        <taxon>Thermodesulfatatoraceae</taxon>
        <taxon>Thermodesulfatator</taxon>
    </lineage>
</organism>
<proteinExistence type="predicted"/>
<dbReference type="InterPro" id="IPR025669">
    <property type="entry name" value="AAA_dom"/>
</dbReference>
<dbReference type="SUPFAM" id="SSF52540">
    <property type="entry name" value="P-loop containing nucleoside triphosphate hydrolases"/>
    <property type="match status" value="1"/>
</dbReference>
<dbReference type="InterPro" id="IPR027417">
    <property type="entry name" value="P-loop_NTPase"/>
</dbReference>
<dbReference type="CDD" id="cd02042">
    <property type="entry name" value="ParAB_family"/>
    <property type="match status" value="1"/>
</dbReference>
<dbReference type="EMBL" id="DROK01000179">
    <property type="protein sequence ID" value="HHI97441.1"/>
    <property type="molecule type" value="Genomic_DNA"/>
</dbReference>
<dbReference type="PRINTS" id="PR00091">
    <property type="entry name" value="NITROGNASEII"/>
</dbReference>
<reference evidence="2" key="1">
    <citation type="journal article" date="2020" name="mSystems">
        <title>Genome- and Community-Level Interaction Insights into Carbon Utilization and Element Cycling Functions of Hydrothermarchaeota in Hydrothermal Sediment.</title>
        <authorList>
            <person name="Zhou Z."/>
            <person name="Liu Y."/>
            <person name="Xu W."/>
            <person name="Pan J."/>
            <person name="Luo Z.H."/>
            <person name="Li M."/>
        </authorList>
    </citation>
    <scope>NUCLEOTIDE SEQUENCE [LARGE SCALE GENOMIC DNA]</scope>
    <source>
        <strain evidence="2">HyVt-533</strain>
    </source>
</reference>
<accession>A0A7V5U2Y8</accession>
<protein>
    <submittedName>
        <fullName evidence="2">ParA family protein</fullName>
    </submittedName>
</protein>
<dbReference type="FunFam" id="3.40.50.300:FF:000285">
    <property type="entry name" value="Sporulation initiation inhibitor Soj"/>
    <property type="match status" value="1"/>
</dbReference>
<evidence type="ECO:0000259" key="1">
    <source>
        <dbReference type="Pfam" id="PF13614"/>
    </source>
</evidence>
<feature type="domain" description="AAA" evidence="1">
    <location>
        <begin position="8"/>
        <end position="179"/>
    </location>
</feature>
<dbReference type="AlphaFoldDB" id="A0A7V5U2Y8"/>
<dbReference type="Proteomes" id="UP000886101">
    <property type="component" value="Unassembled WGS sequence"/>
</dbReference>